<comment type="caution">
    <text evidence="3">The sequence shown here is derived from an EMBL/GenBank/DDBJ whole genome shotgun (WGS) entry which is preliminary data.</text>
</comment>
<dbReference type="EMBL" id="BMDX01000032">
    <property type="protein sequence ID" value="GGA90494.1"/>
    <property type="molecule type" value="Genomic_DNA"/>
</dbReference>
<keyword evidence="1" id="KW-0732">Signal</keyword>
<dbReference type="RefSeq" id="WP_087507628.1">
    <property type="nucleotide sequence ID" value="NZ_BMDX01000032.1"/>
</dbReference>
<evidence type="ECO:0000313" key="3">
    <source>
        <dbReference type="EMBL" id="GGA90494.1"/>
    </source>
</evidence>
<dbReference type="SUPFAM" id="SSF52833">
    <property type="entry name" value="Thioredoxin-like"/>
    <property type="match status" value="1"/>
</dbReference>
<organism evidence="3 4">
    <name type="scientific">Neiella marina</name>
    <dbReference type="NCBI Taxonomy" id="508461"/>
    <lineage>
        <taxon>Bacteria</taxon>
        <taxon>Pseudomonadati</taxon>
        <taxon>Pseudomonadota</taxon>
        <taxon>Gammaproteobacteria</taxon>
        <taxon>Alteromonadales</taxon>
        <taxon>Echinimonadaceae</taxon>
        <taxon>Neiella</taxon>
    </lineage>
</organism>
<keyword evidence="4" id="KW-1185">Reference proteome</keyword>
<evidence type="ECO:0000256" key="1">
    <source>
        <dbReference type="SAM" id="SignalP"/>
    </source>
</evidence>
<dbReference type="Gene3D" id="3.40.30.10">
    <property type="entry name" value="Glutaredoxin"/>
    <property type="match status" value="1"/>
</dbReference>
<accession>A0A8J2UAI0</accession>
<gene>
    <name evidence="3" type="ORF">GCM10011369_35790</name>
</gene>
<reference evidence="4" key="1">
    <citation type="journal article" date="2019" name="Int. J. Syst. Evol. Microbiol.">
        <title>The Global Catalogue of Microorganisms (GCM) 10K type strain sequencing project: providing services to taxonomists for standard genome sequencing and annotation.</title>
        <authorList>
            <consortium name="The Broad Institute Genomics Platform"/>
            <consortium name="The Broad Institute Genome Sequencing Center for Infectious Disease"/>
            <person name="Wu L."/>
            <person name="Ma J."/>
        </authorList>
    </citation>
    <scope>NUCLEOTIDE SEQUENCE [LARGE SCALE GENOMIC DNA]</scope>
    <source>
        <strain evidence="4">CGMCC 1.10130</strain>
    </source>
</reference>
<dbReference type="Pfam" id="PF13098">
    <property type="entry name" value="Thioredoxin_2"/>
    <property type="match status" value="1"/>
</dbReference>
<protein>
    <recommendedName>
        <fullName evidence="2">Thioredoxin-like fold domain-containing protein</fullName>
    </recommendedName>
</protein>
<evidence type="ECO:0000313" key="4">
    <source>
        <dbReference type="Proteomes" id="UP000619743"/>
    </source>
</evidence>
<dbReference type="AlphaFoldDB" id="A0A8J2UAI0"/>
<name>A0A8J2UAI0_9GAMM</name>
<evidence type="ECO:0000259" key="2">
    <source>
        <dbReference type="Pfam" id="PF13098"/>
    </source>
</evidence>
<dbReference type="InterPro" id="IPR012336">
    <property type="entry name" value="Thioredoxin-like_fold"/>
</dbReference>
<feature type="domain" description="Thioredoxin-like fold" evidence="2">
    <location>
        <begin position="54"/>
        <end position="153"/>
    </location>
</feature>
<feature type="signal peptide" evidence="1">
    <location>
        <begin position="1"/>
        <end position="26"/>
    </location>
</feature>
<dbReference type="Proteomes" id="UP000619743">
    <property type="component" value="Unassembled WGS sequence"/>
</dbReference>
<dbReference type="OrthoDB" id="5732341at2"/>
<proteinExistence type="predicted"/>
<feature type="chain" id="PRO_5035307134" description="Thioredoxin-like fold domain-containing protein" evidence="1">
    <location>
        <begin position="27"/>
        <end position="171"/>
    </location>
</feature>
<dbReference type="InterPro" id="IPR036249">
    <property type="entry name" value="Thioredoxin-like_sf"/>
</dbReference>
<sequence length="171" mass="18601">MLALKSSFKNLAASLLLAVVWAPAQADNVVNQPLDDLRRAASAPLAPNTAVASIAMVFQPDCAWCKKQGKTMRQILNQCGAELNIAIIGYKASYRQLRRELKHFDQSLPALEADRRFLAAVEGVAATPTTLFFDQNGELLLKQRGYIQPAQLFDAADALTQTGCARMVPAV</sequence>